<dbReference type="InterPro" id="IPR036388">
    <property type="entry name" value="WH-like_DNA-bd_sf"/>
</dbReference>
<dbReference type="InterPro" id="IPR037171">
    <property type="entry name" value="NagB/RpiA_transferase-like"/>
</dbReference>
<dbReference type="GO" id="GO:0003700">
    <property type="term" value="F:DNA-binding transcription factor activity"/>
    <property type="evidence" value="ECO:0007669"/>
    <property type="project" value="InterPro"/>
</dbReference>
<keyword evidence="2" id="KW-0238">DNA-binding</keyword>
<dbReference type="GO" id="GO:0003677">
    <property type="term" value="F:DNA binding"/>
    <property type="evidence" value="ECO:0007669"/>
    <property type="project" value="UniProtKB-KW"/>
</dbReference>
<evidence type="ECO:0000313" key="6">
    <source>
        <dbReference type="Proteomes" id="UP000263232"/>
    </source>
</evidence>
<keyword evidence="6" id="KW-1185">Reference proteome</keyword>
<keyword evidence="1" id="KW-0805">Transcription regulation</keyword>
<protein>
    <submittedName>
        <fullName evidence="5">DeoR family transcriptional regulator</fullName>
    </submittedName>
</protein>
<dbReference type="KEGG" id="abae:CL176_11810"/>
<accession>A0A347WNH4</accession>
<sequence length="270" mass="30046">MVLIESSTHIGYNTYKGGLGMLTSERHRYILEELNEKSSVKLTQLAEEMKVSESTVRRDLSALEDEGLLTRIHGGAQRKFNIAIEASMQEKEILNLDAKNRIAHAASLLVEDGDCLFIDAGTTTLAMIAHLGGYQDLLVVTNGISQADYLSQMNIETILLGGRVRPNTGAIVGETARQQLASYHCHKAFLGINGVDYRYGLTTPKWDEAVIKQQANKQSIQTFILADSTKFDKVTFTKVFDINEGIIITEHLSHEMKLRYEAVSNIKEVN</sequence>
<reference evidence="5 6" key="1">
    <citation type="submission" date="2017-09" db="EMBL/GenBank/DDBJ databases">
        <title>Complete genome sequence of Oxytococcus suis strain ZY16052.</title>
        <authorList>
            <person name="Li F."/>
        </authorList>
    </citation>
    <scope>NUCLEOTIDE SEQUENCE [LARGE SCALE GENOMIC DNA]</scope>
    <source>
        <strain evidence="5 6">ZY16052</strain>
    </source>
</reference>
<dbReference type="InterPro" id="IPR014036">
    <property type="entry name" value="DeoR-like_C"/>
</dbReference>
<feature type="domain" description="HTH deoR-type" evidence="4">
    <location>
        <begin position="23"/>
        <end position="78"/>
    </location>
</feature>
<dbReference type="InterPro" id="IPR001034">
    <property type="entry name" value="DeoR_HTH"/>
</dbReference>
<dbReference type="Gene3D" id="3.40.50.1360">
    <property type="match status" value="1"/>
</dbReference>
<keyword evidence="3" id="KW-0804">Transcription</keyword>
<dbReference type="SMART" id="SM01134">
    <property type="entry name" value="DeoRC"/>
    <property type="match status" value="1"/>
</dbReference>
<dbReference type="SMART" id="SM00420">
    <property type="entry name" value="HTH_DEOR"/>
    <property type="match status" value="1"/>
</dbReference>
<dbReference type="InterPro" id="IPR036390">
    <property type="entry name" value="WH_DNA-bd_sf"/>
</dbReference>
<dbReference type="InterPro" id="IPR018356">
    <property type="entry name" value="Tscrpt_reg_HTH_DeoR_CS"/>
</dbReference>
<evidence type="ECO:0000256" key="2">
    <source>
        <dbReference type="ARBA" id="ARBA00023125"/>
    </source>
</evidence>
<organism evidence="5 6">
    <name type="scientific">Suicoccus acidiformans</name>
    <dbReference type="NCBI Taxonomy" id="2036206"/>
    <lineage>
        <taxon>Bacteria</taxon>
        <taxon>Bacillati</taxon>
        <taxon>Bacillota</taxon>
        <taxon>Bacilli</taxon>
        <taxon>Lactobacillales</taxon>
        <taxon>Aerococcaceae</taxon>
        <taxon>Suicoccus</taxon>
    </lineage>
</organism>
<dbReference type="OrthoDB" id="9797223at2"/>
<dbReference type="PROSITE" id="PS51000">
    <property type="entry name" value="HTH_DEOR_2"/>
    <property type="match status" value="1"/>
</dbReference>
<name>A0A347WNH4_9LACT</name>
<evidence type="ECO:0000256" key="1">
    <source>
        <dbReference type="ARBA" id="ARBA00023015"/>
    </source>
</evidence>
<dbReference type="Pfam" id="PF00455">
    <property type="entry name" value="DeoRC"/>
    <property type="match status" value="1"/>
</dbReference>
<dbReference type="SUPFAM" id="SSF46785">
    <property type="entry name" value="Winged helix' DNA-binding domain"/>
    <property type="match status" value="1"/>
</dbReference>
<proteinExistence type="predicted"/>
<dbReference type="SUPFAM" id="SSF100950">
    <property type="entry name" value="NagB/RpiA/CoA transferase-like"/>
    <property type="match status" value="1"/>
</dbReference>
<dbReference type="InterPro" id="IPR050313">
    <property type="entry name" value="Carb_Metab_HTH_regulators"/>
</dbReference>
<evidence type="ECO:0000259" key="4">
    <source>
        <dbReference type="PROSITE" id="PS51000"/>
    </source>
</evidence>
<dbReference type="Proteomes" id="UP000263232">
    <property type="component" value="Chromosome"/>
</dbReference>
<evidence type="ECO:0000313" key="5">
    <source>
        <dbReference type="EMBL" id="AXY26631.1"/>
    </source>
</evidence>
<gene>
    <name evidence="5" type="ORF">CL176_11810</name>
</gene>
<dbReference type="Gene3D" id="1.10.10.10">
    <property type="entry name" value="Winged helix-like DNA-binding domain superfamily/Winged helix DNA-binding domain"/>
    <property type="match status" value="1"/>
</dbReference>
<evidence type="ECO:0000256" key="3">
    <source>
        <dbReference type="ARBA" id="ARBA00023163"/>
    </source>
</evidence>
<dbReference type="PROSITE" id="PS00894">
    <property type="entry name" value="HTH_DEOR_1"/>
    <property type="match status" value="1"/>
</dbReference>
<dbReference type="PANTHER" id="PTHR30363">
    <property type="entry name" value="HTH-TYPE TRANSCRIPTIONAL REGULATOR SRLR-RELATED"/>
    <property type="match status" value="1"/>
</dbReference>
<dbReference type="PRINTS" id="PR00037">
    <property type="entry name" value="HTHLACR"/>
</dbReference>
<dbReference type="EMBL" id="CP023434">
    <property type="protein sequence ID" value="AXY26631.1"/>
    <property type="molecule type" value="Genomic_DNA"/>
</dbReference>
<dbReference type="AlphaFoldDB" id="A0A347WNH4"/>
<dbReference type="Pfam" id="PF08220">
    <property type="entry name" value="HTH_DeoR"/>
    <property type="match status" value="1"/>
</dbReference>
<dbReference type="PANTHER" id="PTHR30363:SF56">
    <property type="entry name" value="TRANSCRIPTIONAL REGULATOR, DEOR FAMILY"/>
    <property type="match status" value="1"/>
</dbReference>